<evidence type="ECO:0000313" key="4">
    <source>
        <dbReference type="EMBL" id="QDS94597.1"/>
    </source>
</evidence>
<keyword evidence="1 3" id="KW-0145">Chemotaxis</keyword>
<dbReference type="GO" id="GO:0050568">
    <property type="term" value="F:protein-glutamine glutaminase activity"/>
    <property type="evidence" value="ECO:0007669"/>
    <property type="project" value="UniProtKB-UniRule"/>
</dbReference>
<dbReference type="InterPro" id="IPR011324">
    <property type="entry name" value="Cytotoxic_necrot_fac-like_cat"/>
</dbReference>
<dbReference type="PANTHER" id="PTHR35147">
    <property type="entry name" value="CHEMORECEPTOR GLUTAMINE DEAMIDASE CHED-RELATED"/>
    <property type="match status" value="1"/>
</dbReference>
<dbReference type="HAMAP" id="MF_01440">
    <property type="entry name" value="CheD"/>
    <property type="match status" value="1"/>
</dbReference>
<name>A0A517MII1_9BACT</name>
<dbReference type="SUPFAM" id="SSF64438">
    <property type="entry name" value="CNF1/YfiH-like putative cysteine hydrolases"/>
    <property type="match status" value="1"/>
</dbReference>
<comment type="catalytic activity">
    <reaction evidence="3">
        <text>L-glutaminyl-[protein] + H2O = L-glutamyl-[protein] + NH4(+)</text>
        <dbReference type="Rhea" id="RHEA:16441"/>
        <dbReference type="Rhea" id="RHEA-COMP:10207"/>
        <dbReference type="Rhea" id="RHEA-COMP:10208"/>
        <dbReference type="ChEBI" id="CHEBI:15377"/>
        <dbReference type="ChEBI" id="CHEBI:28938"/>
        <dbReference type="ChEBI" id="CHEBI:29973"/>
        <dbReference type="ChEBI" id="CHEBI:30011"/>
        <dbReference type="EC" id="3.5.1.44"/>
    </reaction>
</comment>
<protein>
    <recommendedName>
        <fullName evidence="3">Probable chemoreceptor glutamine deamidase CheD</fullName>
        <ecNumber evidence="3">3.5.1.44</ecNumber>
    </recommendedName>
</protein>
<dbReference type="AlphaFoldDB" id="A0A517MII1"/>
<evidence type="ECO:0000256" key="3">
    <source>
        <dbReference type="HAMAP-Rule" id="MF_01440"/>
    </source>
</evidence>
<evidence type="ECO:0000313" key="5">
    <source>
        <dbReference type="Proteomes" id="UP000320672"/>
    </source>
</evidence>
<dbReference type="EC" id="3.5.1.44" evidence="3"/>
<dbReference type="GO" id="GO:0006935">
    <property type="term" value="P:chemotaxis"/>
    <property type="evidence" value="ECO:0007669"/>
    <property type="project" value="UniProtKB-UniRule"/>
</dbReference>
<keyword evidence="5" id="KW-1185">Reference proteome</keyword>
<dbReference type="KEGG" id="rml:FF011L_33760"/>
<comment type="function">
    <text evidence="3">Probably deamidates glutamine residues to glutamate on methyl-accepting chemotaxis receptors (MCPs), playing an important role in chemotaxis.</text>
</comment>
<organism evidence="4 5">
    <name type="scientific">Roseimaritima multifibrata</name>
    <dbReference type="NCBI Taxonomy" id="1930274"/>
    <lineage>
        <taxon>Bacteria</taxon>
        <taxon>Pseudomonadati</taxon>
        <taxon>Planctomycetota</taxon>
        <taxon>Planctomycetia</taxon>
        <taxon>Pirellulales</taxon>
        <taxon>Pirellulaceae</taxon>
        <taxon>Roseimaritima</taxon>
    </lineage>
</organism>
<dbReference type="InterPro" id="IPR005659">
    <property type="entry name" value="Chemorcpt_Glu_NH3ase_CheD"/>
</dbReference>
<evidence type="ECO:0000256" key="2">
    <source>
        <dbReference type="ARBA" id="ARBA00022801"/>
    </source>
</evidence>
<reference evidence="4 5" key="1">
    <citation type="submission" date="2019-02" db="EMBL/GenBank/DDBJ databases">
        <title>Deep-cultivation of Planctomycetes and their phenomic and genomic characterization uncovers novel biology.</title>
        <authorList>
            <person name="Wiegand S."/>
            <person name="Jogler M."/>
            <person name="Boedeker C."/>
            <person name="Pinto D."/>
            <person name="Vollmers J."/>
            <person name="Rivas-Marin E."/>
            <person name="Kohn T."/>
            <person name="Peeters S.H."/>
            <person name="Heuer A."/>
            <person name="Rast P."/>
            <person name="Oberbeckmann S."/>
            <person name="Bunk B."/>
            <person name="Jeske O."/>
            <person name="Meyerdierks A."/>
            <person name="Storesund J.E."/>
            <person name="Kallscheuer N."/>
            <person name="Luecker S."/>
            <person name="Lage O.M."/>
            <person name="Pohl T."/>
            <person name="Merkel B.J."/>
            <person name="Hornburger P."/>
            <person name="Mueller R.-W."/>
            <person name="Bruemmer F."/>
            <person name="Labrenz M."/>
            <person name="Spormann A.M."/>
            <person name="Op den Camp H."/>
            <person name="Overmann J."/>
            <person name="Amann R."/>
            <person name="Jetten M.S.M."/>
            <person name="Mascher T."/>
            <person name="Medema M.H."/>
            <person name="Devos D.P."/>
            <person name="Kaster A.-K."/>
            <person name="Ovreas L."/>
            <person name="Rohde M."/>
            <person name="Galperin M.Y."/>
            <person name="Jogler C."/>
        </authorList>
    </citation>
    <scope>NUCLEOTIDE SEQUENCE [LARGE SCALE GENOMIC DNA]</scope>
    <source>
        <strain evidence="4 5">FF011L</strain>
    </source>
</reference>
<dbReference type="Proteomes" id="UP000320672">
    <property type="component" value="Chromosome"/>
</dbReference>
<keyword evidence="2 3" id="KW-0378">Hydrolase</keyword>
<comment type="similarity">
    <text evidence="3">Belongs to the CheD family.</text>
</comment>
<accession>A0A517MII1</accession>
<evidence type="ECO:0000256" key="1">
    <source>
        <dbReference type="ARBA" id="ARBA00022500"/>
    </source>
</evidence>
<dbReference type="EMBL" id="CP036262">
    <property type="protein sequence ID" value="QDS94597.1"/>
    <property type="molecule type" value="Genomic_DNA"/>
</dbReference>
<dbReference type="InterPro" id="IPR038592">
    <property type="entry name" value="CheD-like_sf"/>
</dbReference>
<keyword evidence="4" id="KW-0675">Receptor</keyword>
<dbReference type="PANTHER" id="PTHR35147:SF1">
    <property type="entry name" value="CHEMORECEPTOR GLUTAMINE DEAMIDASE CHED-RELATED"/>
    <property type="match status" value="1"/>
</dbReference>
<proteinExistence type="inferred from homology"/>
<dbReference type="Pfam" id="PF03975">
    <property type="entry name" value="CheD"/>
    <property type="match status" value="1"/>
</dbReference>
<dbReference type="Gene3D" id="3.30.1330.200">
    <property type="match status" value="1"/>
</dbReference>
<dbReference type="CDD" id="cd16352">
    <property type="entry name" value="CheD"/>
    <property type="match status" value="1"/>
</dbReference>
<gene>
    <name evidence="3 4" type="primary">cheD</name>
    <name evidence="4" type="ORF">FF011L_33760</name>
</gene>
<dbReference type="RefSeq" id="WP_218932662.1">
    <property type="nucleotide sequence ID" value="NZ_CP036262.1"/>
</dbReference>
<sequence>MDPLRQAAGRSVRMGEMHVGGEGDILRTLLGSCIGLMLYDRRKKIGGLAHIVLPESRGKIERPGKYVDTAIPGLIAQMERFAAEKLKLTAKIAGGASMFSTSTAGNIGQQNFDACQQLLSDFRIPVLASHCGGEKGRRMSVDITNGNVVIEIVGQDPLELG</sequence>